<dbReference type="Gene3D" id="2.40.30.10">
    <property type="entry name" value="Translation factors"/>
    <property type="match status" value="2"/>
</dbReference>
<name>A0AA38HCI9_9TREE</name>
<dbReference type="Proteomes" id="UP001164286">
    <property type="component" value="Unassembled WGS sequence"/>
</dbReference>
<dbReference type="FunFam" id="2.40.30.10:FF:000004">
    <property type="entry name" value="50S ribosomal protein L3"/>
    <property type="match status" value="1"/>
</dbReference>
<dbReference type="GO" id="GO:0003735">
    <property type="term" value="F:structural constituent of ribosome"/>
    <property type="evidence" value="ECO:0007669"/>
    <property type="project" value="InterPro"/>
</dbReference>
<dbReference type="AlphaFoldDB" id="A0AA38HCI9"/>
<keyword evidence="3" id="KW-0809">Transit peptide</keyword>
<dbReference type="GO" id="GO:0006412">
    <property type="term" value="P:translation"/>
    <property type="evidence" value="ECO:0007669"/>
    <property type="project" value="InterPro"/>
</dbReference>
<dbReference type="RefSeq" id="XP_052948815.1">
    <property type="nucleotide sequence ID" value="XM_053086456.1"/>
</dbReference>
<evidence type="ECO:0000256" key="6">
    <source>
        <dbReference type="ARBA" id="ARBA00023274"/>
    </source>
</evidence>
<gene>
    <name evidence="9" type="ORF">MKK02DRAFT_21724</name>
</gene>
<comment type="similarity">
    <text evidence="2 8">Belongs to the universal ribosomal protein uL3 family.</text>
</comment>
<comment type="subcellular location">
    <subcellularLocation>
        <location evidence="1">Mitochondrion</location>
    </subcellularLocation>
</comment>
<protein>
    <recommendedName>
        <fullName evidence="7">Large ribosomal subunit protein uL3m</fullName>
    </recommendedName>
</protein>
<reference evidence="9" key="1">
    <citation type="journal article" date="2022" name="G3 (Bethesda)">
        <title>High quality genome of the basidiomycete yeast Dioszegia hungarica PDD-24b-2 isolated from cloud water.</title>
        <authorList>
            <person name="Jarrige D."/>
            <person name="Haridas S."/>
            <person name="Bleykasten-Grosshans C."/>
            <person name="Joly M."/>
            <person name="Nadalig T."/>
            <person name="Sancelme M."/>
            <person name="Vuilleumier S."/>
            <person name="Grigoriev I.V."/>
            <person name="Amato P."/>
            <person name="Bringel F."/>
        </authorList>
    </citation>
    <scope>NUCLEOTIDE SEQUENCE</scope>
    <source>
        <strain evidence="9">PDD-24b-2</strain>
    </source>
</reference>
<dbReference type="PROSITE" id="PS00474">
    <property type="entry name" value="RIBOSOMAL_L3"/>
    <property type="match status" value="1"/>
</dbReference>
<proteinExistence type="inferred from homology"/>
<evidence type="ECO:0000313" key="10">
    <source>
        <dbReference type="Proteomes" id="UP001164286"/>
    </source>
</evidence>
<dbReference type="InterPro" id="IPR019926">
    <property type="entry name" value="Ribosomal_uL3_CS"/>
</dbReference>
<evidence type="ECO:0000256" key="7">
    <source>
        <dbReference type="ARBA" id="ARBA00035209"/>
    </source>
</evidence>
<dbReference type="InterPro" id="IPR009000">
    <property type="entry name" value="Transl_B-barrel_sf"/>
</dbReference>
<evidence type="ECO:0000256" key="5">
    <source>
        <dbReference type="ARBA" id="ARBA00023128"/>
    </source>
</evidence>
<evidence type="ECO:0000256" key="8">
    <source>
        <dbReference type="RuleBase" id="RU003905"/>
    </source>
</evidence>
<accession>A0AA38HCI9</accession>
<dbReference type="InterPro" id="IPR000597">
    <property type="entry name" value="Ribosomal_uL3"/>
</dbReference>
<keyword evidence="5" id="KW-0496">Mitochondrion</keyword>
<dbReference type="PANTHER" id="PTHR11229">
    <property type="entry name" value="50S RIBOSOMAL PROTEIN L3"/>
    <property type="match status" value="1"/>
</dbReference>
<keyword evidence="6 8" id="KW-0687">Ribonucleoprotein</keyword>
<comment type="caution">
    <text evidence="9">The sequence shown here is derived from an EMBL/GenBank/DDBJ whole genome shotgun (WGS) entry which is preliminary data.</text>
</comment>
<evidence type="ECO:0000313" key="9">
    <source>
        <dbReference type="EMBL" id="KAI9639038.1"/>
    </source>
</evidence>
<dbReference type="PANTHER" id="PTHR11229:SF8">
    <property type="entry name" value="LARGE RIBOSOMAL SUBUNIT PROTEIN UL3M"/>
    <property type="match status" value="1"/>
</dbReference>
<dbReference type="Pfam" id="PF00297">
    <property type="entry name" value="Ribosomal_L3"/>
    <property type="match status" value="1"/>
</dbReference>
<evidence type="ECO:0000256" key="2">
    <source>
        <dbReference type="ARBA" id="ARBA00006540"/>
    </source>
</evidence>
<dbReference type="GO" id="GO:0005762">
    <property type="term" value="C:mitochondrial large ribosomal subunit"/>
    <property type="evidence" value="ECO:0007669"/>
    <property type="project" value="TreeGrafter"/>
</dbReference>
<keyword evidence="10" id="KW-1185">Reference proteome</keyword>
<evidence type="ECO:0000256" key="1">
    <source>
        <dbReference type="ARBA" id="ARBA00004173"/>
    </source>
</evidence>
<dbReference type="SUPFAM" id="SSF50447">
    <property type="entry name" value="Translation proteins"/>
    <property type="match status" value="1"/>
</dbReference>
<dbReference type="GeneID" id="77725657"/>
<dbReference type="NCBIfam" id="TIGR03625">
    <property type="entry name" value="L3_bact"/>
    <property type="match status" value="1"/>
</dbReference>
<dbReference type="InterPro" id="IPR019927">
    <property type="entry name" value="Ribosomal_uL3_bac/org-type"/>
</dbReference>
<sequence>MKGLFRSLRPLGSFRSLATASEASSSTLVQPVVDNLPESSTSSVIPGKWTPYTQRTGAIARKRGMTALWDNDGRRWPVTVLQLDACQVVQHTPPPPSTTPTPSSTAHLHTLQLGASDRPEKTTSAQLLGHFRKAGVPPKYEVQEFRVTQDAVLPVGTEISAGHFVPGQLVDVSATSIGKGFQGPMKRHGMRGLKATHGVSLTHRSGGSTGQHQDPGRVLPGKKMAGHMGAVKRTTSNLLVHRIDTALNLIFVRGAVPGSDEAFVSVRDAKKGVVYKAQAGFRKGKEQDKWLGQGVTGLPTPGMSREGAKKAGWEGVVEWAGKGQK</sequence>
<evidence type="ECO:0000256" key="3">
    <source>
        <dbReference type="ARBA" id="ARBA00022946"/>
    </source>
</evidence>
<keyword evidence="4 8" id="KW-0689">Ribosomal protein</keyword>
<dbReference type="EMBL" id="JAKWFO010000002">
    <property type="protein sequence ID" value="KAI9639038.1"/>
    <property type="molecule type" value="Genomic_DNA"/>
</dbReference>
<organism evidence="9 10">
    <name type="scientific">Dioszegia hungarica</name>
    <dbReference type="NCBI Taxonomy" id="4972"/>
    <lineage>
        <taxon>Eukaryota</taxon>
        <taxon>Fungi</taxon>
        <taxon>Dikarya</taxon>
        <taxon>Basidiomycota</taxon>
        <taxon>Agaricomycotina</taxon>
        <taxon>Tremellomycetes</taxon>
        <taxon>Tremellales</taxon>
        <taxon>Bulleribasidiaceae</taxon>
        <taxon>Dioszegia</taxon>
    </lineage>
</organism>
<evidence type="ECO:0000256" key="4">
    <source>
        <dbReference type="ARBA" id="ARBA00022980"/>
    </source>
</evidence>